<dbReference type="Pfam" id="PF23024">
    <property type="entry name" value="AMP-dom_DIP2-like"/>
    <property type="match status" value="1"/>
</dbReference>
<comment type="caution">
    <text evidence="8">The sequence shown here is derived from an EMBL/GenBank/DDBJ whole genome shotgun (WGS) entry which is preliminary data.</text>
</comment>
<dbReference type="InterPro" id="IPR036736">
    <property type="entry name" value="ACP-like_sf"/>
</dbReference>
<dbReference type="Gene3D" id="3.30.300.30">
    <property type="match status" value="1"/>
</dbReference>
<sequence>MEILSFIDILHSRALNEPDRLALVFLEDGEIASDRLTYQSLDRQARAIAAQLQSLGLEGERALLLYSPGLEFVSAFFGCLYAEVVAVPAYPPRRDRFLERLLSIIADAQPKIILTDTSTLSDLERRFSTNQELKALFWLTTDTIPSQLEQQWQKPAIANDTLAFLQYTSGSTAMPKGVMVTHGNLLHNSEHIYRCFQHTPHSQGVIWLPPYHDMGLIGGVLQPVYAGFPVTLMSPVAFLQKPIRWLEAISQFKATTSGGPNFAYELCISKITPEQRVNLDLSSWEVAFNGAEPIRAETLERFVEAFAPCGFRREAFYPCYGMAEGTLIVSGGLKTAAPIISQVDRKAIEQNQVVCGESENSQTLVGLGRAWLDQKIVIADPKTLTQCSSGRVGEIWVSGSSVALGYWNQPEASEQTFQAYLADTQTRPFLRTGDLGFLQDGELFITGRLKDLIIIRGHNYYPQDIELTVEQSHPALRIAGGAAFTIEVDGVERLAIAQEVERHYLRQLDINQVVGAIRQAISEAYELQVYAIVLLKTGTIPKTSSGKIQRHSCRTGFLKGTLEIVGNWQEPPPMDVDLQASAEFWRQSFDAEPSSITAEQIQAWLVFRLSKELKIASEEIDIQEAFAYYGLDSSVAIAITGELIDWLGYEVEPTLFWEYPNIEELARYLAQLLNSGKDIGARRPCAPTNIFG</sequence>
<dbReference type="InterPro" id="IPR000873">
    <property type="entry name" value="AMP-dep_synth/lig_dom"/>
</dbReference>
<keyword evidence="3" id="KW-0597">Phosphoprotein</keyword>
<dbReference type="SUPFAM" id="SSF56801">
    <property type="entry name" value="Acetyl-CoA synthetase-like"/>
    <property type="match status" value="1"/>
</dbReference>
<keyword evidence="6" id="KW-0443">Lipid metabolism</keyword>
<keyword evidence="2" id="KW-0596">Phosphopantetheine</keyword>
<name>A0A139WZ11_9CYAN</name>
<dbReference type="GO" id="GO:0070566">
    <property type="term" value="F:adenylyltransferase activity"/>
    <property type="evidence" value="ECO:0007669"/>
    <property type="project" value="TreeGrafter"/>
</dbReference>
<evidence type="ECO:0000259" key="7">
    <source>
        <dbReference type="PROSITE" id="PS50075"/>
    </source>
</evidence>
<evidence type="ECO:0000256" key="3">
    <source>
        <dbReference type="ARBA" id="ARBA00022553"/>
    </source>
</evidence>
<dbReference type="PANTHER" id="PTHR22754">
    <property type="entry name" value="DISCO-INTERACTING PROTEIN 2 DIP2 -RELATED"/>
    <property type="match status" value="1"/>
</dbReference>
<dbReference type="GO" id="GO:0005886">
    <property type="term" value="C:plasma membrane"/>
    <property type="evidence" value="ECO:0007669"/>
    <property type="project" value="TreeGrafter"/>
</dbReference>
<dbReference type="GO" id="GO:0031177">
    <property type="term" value="F:phosphopantetheine binding"/>
    <property type="evidence" value="ECO:0007669"/>
    <property type="project" value="InterPro"/>
</dbReference>
<dbReference type="InterPro" id="IPR042099">
    <property type="entry name" value="ANL_N_sf"/>
</dbReference>
<dbReference type="GO" id="GO:0016874">
    <property type="term" value="F:ligase activity"/>
    <property type="evidence" value="ECO:0007669"/>
    <property type="project" value="UniProtKB-KW"/>
</dbReference>
<dbReference type="Pfam" id="PF00501">
    <property type="entry name" value="AMP-binding"/>
    <property type="match status" value="1"/>
</dbReference>
<dbReference type="InterPro" id="IPR025110">
    <property type="entry name" value="AMP-bd_C"/>
</dbReference>
<keyword evidence="9" id="KW-1185">Reference proteome</keyword>
<dbReference type="SMART" id="SM00823">
    <property type="entry name" value="PKS_PP"/>
    <property type="match status" value="1"/>
</dbReference>
<dbReference type="SUPFAM" id="SSF47336">
    <property type="entry name" value="ACP-like"/>
    <property type="match status" value="1"/>
</dbReference>
<dbReference type="Proteomes" id="UP000076925">
    <property type="component" value="Unassembled WGS sequence"/>
</dbReference>
<evidence type="ECO:0000313" key="8">
    <source>
        <dbReference type="EMBL" id="KYC37612.1"/>
    </source>
</evidence>
<dbReference type="InterPro" id="IPR020806">
    <property type="entry name" value="PKS_PP-bd"/>
</dbReference>
<reference evidence="8 9" key="1">
    <citation type="journal article" date="2013" name="Genome Biol. Evol.">
        <title>Genomes of Stigonematalean cyanobacteria (subsection V) and the evolution of oxygenic photosynthesis from prokaryotes to plastids.</title>
        <authorList>
            <person name="Dagan T."/>
            <person name="Roettger M."/>
            <person name="Stucken K."/>
            <person name="Landan G."/>
            <person name="Koch R."/>
            <person name="Major P."/>
            <person name="Gould S.B."/>
            <person name="Goremykin V.V."/>
            <person name="Rippka R."/>
            <person name="Tandeau de Marsac N."/>
            <person name="Gugger M."/>
            <person name="Lockhart P.J."/>
            <person name="Allen J.F."/>
            <person name="Brune I."/>
            <person name="Maus I."/>
            <person name="Puhler A."/>
            <person name="Martin W.F."/>
        </authorList>
    </citation>
    <scope>NUCLEOTIDE SEQUENCE [LARGE SCALE GENOMIC DNA]</scope>
    <source>
        <strain evidence="8 9">PCC 7110</strain>
    </source>
</reference>
<gene>
    <name evidence="8" type="ORF">WA1_39805</name>
</gene>
<dbReference type="AlphaFoldDB" id="A0A139WZ11"/>
<evidence type="ECO:0000256" key="4">
    <source>
        <dbReference type="ARBA" id="ARBA00022598"/>
    </source>
</evidence>
<dbReference type="STRING" id="128403.WA1_39805"/>
<keyword evidence="4" id="KW-0436">Ligase</keyword>
<dbReference type="Gene3D" id="3.40.50.12780">
    <property type="entry name" value="N-terminal domain of ligase-like"/>
    <property type="match status" value="1"/>
</dbReference>
<dbReference type="EMBL" id="ANNX02000046">
    <property type="protein sequence ID" value="KYC37612.1"/>
    <property type="molecule type" value="Genomic_DNA"/>
</dbReference>
<dbReference type="Gene3D" id="1.10.1200.10">
    <property type="entry name" value="ACP-like"/>
    <property type="match status" value="1"/>
</dbReference>
<evidence type="ECO:0000256" key="1">
    <source>
        <dbReference type="ARBA" id="ARBA00006432"/>
    </source>
</evidence>
<feature type="domain" description="Carrier" evidence="7">
    <location>
        <begin position="596"/>
        <end position="673"/>
    </location>
</feature>
<evidence type="ECO:0000256" key="2">
    <source>
        <dbReference type="ARBA" id="ARBA00022450"/>
    </source>
</evidence>
<dbReference type="Pfam" id="PF00550">
    <property type="entry name" value="PP-binding"/>
    <property type="match status" value="1"/>
</dbReference>
<keyword evidence="5" id="KW-0276">Fatty acid metabolism</keyword>
<dbReference type="FunFam" id="3.40.50.12780:FF:000013">
    <property type="entry name" value="Long-chain-fatty-acid--AMP ligase FadD32"/>
    <property type="match status" value="1"/>
</dbReference>
<evidence type="ECO:0000256" key="6">
    <source>
        <dbReference type="ARBA" id="ARBA00023098"/>
    </source>
</evidence>
<dbReference type="InterPro" id="IPR009081">
    <property type="entry name" value="PP-bd_ACP"/>
</dbReference>
<comment type="similarity">
    <text evidence="1">Belongs to the ATP-dependent AMP-binding enzyme family.</text>
</comment>
<proteinExistence type="inferred from homology"/>
<protein>
    <submittedName>
        <fullName evidence="8">AMP-dependent synthetase</fullName>
    </submittedName>
</protein>
<dbReference type="InterPro" id="IPR045851">
    <property type="entry name" value="AMP-bd_C_sf"/>
</dbReference>
<dbReference type="PROSITE" id="PS50075">
    <property type="entry name" value="CARRIER"/>
    <property type="match status" value="1"/>
</dbReference>
<dbReference type="SMART" id="SM01294">
    <property type="entry name" value="PKS_PP_betabranch"/>
    <property type="match status" value="1"/>
</dbReference>
<dbReference type="GO" id="GO:0071766">
    <property type="term" value="P:Actinobacterium-type cell wall biogenesis"/>
    <property type="evidence" value="ECO:0007669"/>
    <property type="project" value="UniProtKB-ARBA"/>
</dbReference>
<dbReference type="InterPro" id="IPR040097">
    <property type="entry name" value="FAAL/FAAC"/>
</dbReference>
<organism evidence="8 9">
    <name type="scientific">Scytonema hofmannii PCC 7110</name>
    <dbReference type="NCBI Taxonomy" id="128403"/>
    <lineage>
        <taxon>Bacteria</taxon>
        <taxon>Bacillati</taxon>
        <taxon>Cyanobacteriota</taxon>
        <taxon>Cyanophyceae</taxon>
        <taxon>Nostocales</taxon>
        <taxon>Scytonemataceae</taxon>
        <taxon>Scytonema</taxon>
    </lineage>
</organism>
<dbReference type="CDD" id="cd05931">
    <property type="entry name" value="FAAL"/>
    <property type="match status" value="1"/>
</dbReference>
<dbReference type="PANTHER" id="PTHR22754:SF32">
    <property type="entry name" value="DISCO-INTERACTING PROTEIN 2"/>
    <property type="match status" value="1"/>
</dbReference>
<evidence type="ECO:0000256" key="5">
    <source>
        <dbReference type="ARBA" id="ARBA00022832"/>
    </source>
</evidence>
<dbReference type="GO" id="GO:0006633">
    <property type="term" value="P:fatty acid biosynthetic process"/>
    <property type="evidence" value="ECO:0007669"/>
    <property type="project" value="TreeGrafter"/>
</dbReference>
<evidence type="ECO:0000313" key="9">
    <source>
        <dbReference type="Proteomes" id="UP000076925"/>
    </source>
</evidence>
<accession>A0A139WZ11</accession>